<dbReference type="EMBL" id="CP014243">
    <property type="protein sequence ID" value="AMD20061.1"/>
    <property type="molecule type" value="Genomic_DNA"/>
</dbReference>
<comment type="function">
    <text evidence="7">Functions as a component of the nuclear pore complex (NPC).</text>
</comment>
<evidence type="ECO:0000313" key="8">
    <source>
        <dbReference type="EMBL" id="AMD20061.1"/>
    </source>
</evidence>
<dbReference type="STRING" id="45286.A0A0X8HRE0"/>
<evidence type="ECO:0000256" key="3">
    <source>
        <dbReference type="ARBA" id="ARBA00022927"/>
    </source>
</evidence>
<sequence length="725" mass="83498">MERSELESTEILKKFAAVLTEYQNSVIRNYDIQDPFQFVQEYRSIAGEAALNYVKSSSSEQNYNEVGNYELEAKLWYLVDLLFSFRTSEDTGVKVSTHDYNSDAAFKKELLQRDRSLYEIWLIIAWIQDNLALPSRPESLPTTKWSHSMISGSLKSSDSDYPLREGREKIDVRDLEEDHTFFKYIYELILAGKYNEVRQECEYCDNLTLSMIMCGLEDYVDPKKDLELAEDYDSQQGIQKHALWRRAVYALSQNPAIDKYEAAIYKFLAGDIPQLEAEEFNWDKEFLVYLNQLWNVTIENYLLGKGRINSEELIIAMPSQPLTLPNILNIVASKHMEESKHPIRVLIGSVILNTIPSVIKSFDDILLDIVKGVESEQSLMLEPYLLRILTHLVIFMDKVCPNMIAEDDKSNLITKYISLLTFYEQYELVPVYISFLGEEDAMEAYSYFLSNLKQPEVRQRQLELSHYLQLPTANILRRTAQRTFNDTESHYVPKNVIEVTSEVTSTDEHLISAVDWLLEGRLYTDAVESIVALSRRFLLNGKVSSLETFFSKHSFDEIVKSYELDQLAAKDDNAEDKLIKELNEYCSLIATFKKYKEWETAQSNHVPDSNITALLRQFQDLSTSLRNLASTFLVDLAEDADIDQEDKTILHSIRSLYTPYLIIVLHACYVKAADTLKIKSFLQEAVNLSVLVANETDKIYLLFQANGNLNEYLQLVAKAVALLGQ</sequence>
<dbReference type="GeneID" id="28723294"/>
<dbReference type="GO" id="GO:0031080">
    <property type="term" value="C:nuclear pore outer ring"/>
    <property type="evidence" value="ECO:0007669"/>
    <property type="project" value="TreeGrafter"/>
</dbReference>
<dbReference type="AlphaFoldDB" id="A0A0X8HRE0"/>
<proteinExistence type="inferred from homology"/>
<evidence type="ECO:0000256" key="1">
    <source>
        <dbReference type="ARBA" id="ARBA00022448"/>
    </source>
</evidence>
<keyword evidence="1 7" id="KW-0813">Transport</keyword>
<dbReference type="PANTHER" id="PTHR13003">
    <property type="entry name" value="NUP107-RELATED"/>
    <property type="match status" value="1"/>
</dbReference>
<evidence type="ECO:0000256" key="5">
    <source>
        <dbReference type="ARBA" id="ARBA00023132"/>
    </source>
</evidence>
<dbReference type="GO" id="GO:0006606">
    <property type="term" value="P:protein import into nucleus"/>
    <property type="evidence" value="ECO:0007669"/>
    <property type="project" value="TreeGrafter"/>
</dbReference>
<dbReference type="Proteomes" id="UP000243052">
    <property type="component" value="Chromosome iii"/>
</dbReference>
<evidence type="ECO:0000313" key="9">
    <source>
        <dbReference type="Proteomes" id="UP000243052"/>
    </source>
</evidence>
<dbReference type="GO" id="GO:0031965">
    <property type="term" value="C:nuclear membrane"/>
    <property type="evidence" value="ECO:0007669"/>
    <property type="project" value="UniProtKB-SubCell"/>
</dbReference>
<comment type="subcellular location">
    <subcellularLocation>
        <location evidence="7">Nucleus</location>
        <location evidence="7">Nuclear pore complex</location>
    </subcellularLocation>
    <subcellularLocation>
        <location evidence="7">Nucleus membrane</location>
    </subcellularLocation>
</comment>
<accession>A0A0X8HRE0</accession>
<dbReference type="Pfam" id="PF04121">
    <property type="entry name" value="Nup84_Nup100"/>
    <property type="match status" value="1"/>
</dbReference>
<evidence type="ECO:0000256" key="6">
    <source>
        <dbReference type="ARBA" id="ARBA00023242"/>
    </source>
</evidence>
<keyword evidence="5 7" id="KW-0906">Nuclear pore complex</keyword>
<dbReference type="Gene3D" id="1.20.190.50">
    <property type="match status" value="1"/>
</dbReference>
<protein>
    <recommendedName>
        <fullName evidence="7">Nuclear pore complex protein</fullName>
    </recommendedName>
</protein>
<name>A0A0X8HRE0_9SACH</name>
<keyword evidence="2" id="KW-0509">mRNA transport</keyword>
<dbReference type="OrthoDB" id="3098at2759"/>
<keyword evidence="6 7" id="KW-0539">Nucleus</keyword>
<keyword evidence="4 7" id="KW-0811">Translocation</keyword>
<reference evidence="8 9" key="1">
    <citation type="submission" date="2016-01" db="EMBL/GenBank/DDBJ databases">
        <title>Genome sequence of the yeast Holleya sinecauda.</title>
        <authorList>
            <person name="Dietrich F.S."/>
        </authorList>
    </citation>
    <scope>NUCLEOTIDE SEQUENCE [LARGE SCALE GENOMIC DNA]</scope>
    <source>
        <strain evidence="8 9">ATCC 58844</strain>
    </source>
</reference>
<comment type="similarity">
    <text evidence="7">Belongs to the nucleoporin Nup84/Nup107 family.</text>
</comment>
<dbReference type="GO" id="GO:0017056">
    <property type="term" value="F:structural constituent of nuclear pore"/>
    <property type="evidence" value="ECO:0007669"/>
    <property type="project" value="UniProtKB-UniRule"/>
</dbReference>
<dbReference type="GO" id="GO:0000973">
    <property type="term" value="P:post-transcriptional tethering of RNA polymerase II gene DNA at nuclear periphery"/>
    <property type="evidence" value="ECO:0007669"/>
    <property type="project" value="TreeGrafter"/>
</dbReference>
<dbReference type="PANTHER" id="PTHR13003:SF2">
    <property type="entry name" value="NUCLEAR PORE COMPLEX PROTEIN NUP107"/>
    <property type="match status" value="1"/>
</dbReference>
<comment type="subunit">
    <text evidence="7">Part of the nuclear pore complex (NPC).</text>
</comment>
<dbReference type="RefSeq" id="XP_017987057.1">
    <property type="nucleotide sequence ID" value="XM_018131055.1"/>
</dbReference>
<organism evidence="8 9">
    <name type="scientific">Eremothecium sinecaudum</name>
    <dbReference type="NCBI Taxonomy" id="45286"/>
    <lineage>
        <taxon>Eukaryota</taxon>
        <taxon>Fungi</taxon>
        <taxon>Dikarya</taxon>
        <taxon>Ascomycota</taxon>
        <taxon>Saccharomycotina</taxon>
        <taxon>Saccharomycetes</taxon>
        <taxon>Saccharomycetales</taxon>
        <taxon>Saccharomycetaceae</taxon>
        <taxon>Eremothecium</taxon>
    </lineage>
</organism>
<keyword evidence="7" id="KW-0472">Membrane</keyword>
<dbReference type="InterPro" id="IPR007252">
    <property type="entry name" value="Nup84/Nup107"/>
</dbReference>
<gene>
    <name evidence="8" type="ORF">AW171_hschr31931</name>
</gene>
<keyword evidence="3" id="KW-0653">Protein transport</keyword>
<keyword evidence="9" id="KW-1185">Reference proteome</keyword>
<evidence type="ECO:0000256" key="4">
    <source>
        <dbReference type="ARBA" id="ARBA00023010"/>
    </source>
</evidence>
<evidence type="ECO:0000256" key="7">
    <source>
        <dbReference type="RuleBase" id="RU365072"/>
    </source>
</evidence>
<dbReference type="Gene3D" id="1.10.3450.20">
    <property type="match status" value="1"/>
</dbReference>
<evidence type="ECO:0000256" key="2">
    <source>
        <dbReference type="ARBA" id="ARBA00022816"/>
    </source>
</evidence>
<dbReference type="GO" id="GO:0006406">
    <property type="term" value="P:mRNA export from nucleus"/>
    <property type="evidence" value="ECO:0007669"/>
    <property type="project" value="TreeGrafter"/>
</dbReference>